<comment type="subcellular location">
    <subcellularLocation>
        <location evidence="1 7">Cell membrane</location>
        <topology evidence="1 7">Multi-pass membrane protein</topology>
    </subcellularLocation>
</comment>
<evidence type="ECO:0000256" key="7">
    <source>
        <dbReference type="RuleBase" id="RU363032"/>
    </source>
</evidence>
<evidence type="ECO:0000256" key="2">
    <source>
        <dbReference type="ARBA" id="ARBA00022448"/>
    </source>
</evidence>
<evidence type="ECO:0000256" key="1">
    <source>
        <dbReference type="ARBA" id="ARBA00004651"/>
    </source>
</evidence>
<accession>A0AAU7PLG5</accession>
<feature type="transmembrane region" description="Helical" evidence="7">
    <location>
        <begin position="6"/>
        <end position="29"/>
    </location>
</feature>
<keyword evidence="3" id="KW-1003">Cell membrane</keyword>
<dbReference type="SUPFAM" id="SSF161098">
    <property type="entry name" value="MetI-like"/>
    <property type="match status" value="1"/>
</dbReference>
<evidence type="ECO:0000256" key="6">
    <source>
        <dbReference type="ARBA" id="ARBA00023136"/>
    </source>
</evidence>
<evidence type="ECO:0000313" key="9">
    <source>
        <dbReference type="EMBL" id="XBS53080.1"/>
    </source>
</evidence>
<protein>
    <submittedName>
        <fullName evidence="9">ABC transporter permease subunit</fullName>
    </submittedName>
</protein>
<dbReference type="AlphaFoldDB" id="A0AAU7PLG5"/>
<dbReference type="PANTHER" id="PTHR30151">
    <property type="entry name" value="ALKANE SULFONATE ABC TRANSPORTER-RELATED, MEMBRANE SUBUNIT"/>
    <property type="match status" value="1"/>
</dbReference>
<dbReference type="InterPro" id="IPR035906">
    <property type="entry name" value="MetI-like_sf"/>
</dbReference>
<sequence length="248" mass="27619">MLFWLGVWQLLYIAVGQAVLVAAPADVISNLLDMMKTRDFYITVIHTLRNIIAGFSSAMLIGIALAVFTYAIPVVRILISPFISVMKATPVASFIILALVFMKSKNLPILVSFLMVMPLVWGNMTEALLAVDSNLLEMSRMFQVPFLSQLRRIYLPSSIPYFQAAFQTGFGYAWKSAITAEVMSSPMLTIGRNMADAKVYLDTLNLFSWTLVVILLSIVTEKLAAGGIRLWLNRHFPPLHTEGTSSYD</sequence>
<proteinExistence type="inferred from homology"/>
<evidence type="ECO:0000256" key="3">
    <source>
        <dbReference type="ARBA" id="ARBA00022475"/>
    </source>
</evidence>
<organism evidence="9">
    <name type="scientific">Lacrimispora sp. BS-2</name>
    <dbReference type="NCBI Taxonomy" id="3151850"/>
    <lineage>
        <taxon>Bacteria</taxon>
        <taxon>Bacillati</taxon>
        <taxon>Bacillota</taxon>
        <taxon>Clostridia</taxon>
        <taxon>Lachnospirales</taxon>
        <taxon>Lachnospiraceae</taxon>
        <taxon>Lacrimispora</taxon>
    </lineage>
</organism>
<dbReference type="PANTHER" id="PTHR30151:SF0">
    <property type="entry name" value="ABC TRANSPORTER PERMEASE PROTEIN MJ0413-RELATED"/>
    <property type="match status" value="1"/>
</dbReference>
<feature type="transmembrane region" description="Helical" evidence="7">
    <location>
        <begin position="78"/>
        <end position="102"/>
    </location>
</feature>
<keyword evidence="6 7" id="KW-0472">Membrane</keyword>
<evidence type="ECO:0000259" key="8">
    <source>
        <dbReference type="PROSITE" id="PS50928"/>
    </source>
</evidence>
<keyword evidence="2 7" id="KW-0813">Transport</keyword>
<dbReference type="GO" id="GO:0005886">
    <property type="term" value="C:plasma membrane"/>
    <property type="evidence" value="ECO:0007669"/>
    <property type="project" value="UniProtKB-SubCell"/>
</dbReference>
<feature type="transmembrane region" description="Helical" evidence="7">
    <location>
        <begin position="206"/>
        <end position="225"/>
    </location>
</feature>
<evidence type="ECO:0000256" key="4">
    <source>
        <dbReference type="ARBA" id="ARBA00022692"/>
    </source>
</evidence>
<dbReference type="InterPro" id="IPR000515">
    <property type="entry name" value="MetI-like"/>
</dbReference>
<dbReference type="Pfam" id="PF00528">
    <property type="entry name" value="BPD_transp_1"/>
    <property type="match status" value="1"/>
</dbReference>
<feature type="domain" description="ABC transmembrane type-1" evidence="8">
    <location>
        <begin position="44"/>
        <end position="224"/>
    </location>
</feature>
<dbReference type="PROSITE" id="PS50928">
    <property type="entry name" value="ABC_TM1"/>
    <property type="match status" value="1"/>
</dbReference>
<comment type="similarity">
    <text evidence="7">Belongs to the binding-protein-dependent transport system permease family.</text>
</comment>
<dbReference type="EMBL" id="CP157940">
    <property type="protein sequence ID" value="XBS53080.1"/>
    <property type="molecule type" value="Genomic_DNA"/>
</dbReference>
<gene>
    <name evidence="9" type="ORF">ABFV83_14775</name>
</gene>
<dbReference type="RefSeq" id="WP_349944877.1">
    <property type="nucleotide sequence ID" value="NZ_CP157940.1"/>
</dbReference>
<feature type="transmembrane region" description="Helical" evidence="7">
    <location>
        <begin position="109"/>
        <end position="131"/>
    </location>
</feature>
<keyword evidence="4 7" id="KW-0812">Transmembrane</keyword>
<dbReference type="CDD" id="cd06261">
    <property type="entry name" value="TM_PBP2"/>
    <property type="match status" value="1"/>
</dbReference>
<dbReference type="Gene3D" id="1.10.3720.10">
    <property type="entry name" value="MetI-like"/>
    <property type="match status" value="1"/>
</dbReference>
<evidence type="ECO:0000256" key="5">
    <source>
        <dbReference type="ARBA" id="ARBA00022989"/>
    </source>
</evidence>
<name>A0AAU7PLG5_9FIRM</name>
<feature type="transmembrane region" description="Helical" evidence="7">
    <location>
        <begin position="50"/>
        <end position="72"/>
    </location>
</feature>
<reference evidence="9" key="1">
    <citation type="submission" date="2024-06" db="EMBL/GenBank/DDBJ databases">
        <title>Lacrimispora cavernae sp. nov., a novel anaerobe isolated from bat guano pile inside a cave.</title>
        <authorList>
            <person name="Miller S.L."/>
            <person name="Lu N."/>
            <person name="King J."/>
            <person name="Sankaranarayanan K."/>
            <person name="Lawson P.A."/>
        </authorList>
    </citation>
    <scope>NUCLEOTIDE SEQUENCE</scope>
    <source>
        <strain evidence="9">BS-2</strain>
    </source>
</reference>
<keyword evidence="5 7" id="KW-1133">Transmembrane helix</keyword>
<dbReference type="GO" id="GO:0055085">
    <property type="term" value="P:transmembrane transport"/>
    <property type="evidence" value="ECO:0007669"/>
    <property type="project" value="InterPro"/>
</dbReference>